<evidence type="ECO:0000313" key="1">
    <source>
        <dbReference type="EMBL" id="KAK1622218.1"/>
    </source>
</evidence>
<dbReference type="AlphaFoldDB" id="A0AAJ0EA03"/>
<dbReference type="RefSeq" id="XP_060438213.1">
    <property type="nucleotide sequence ID" value="XM_060594779.1"/>
</dbReference>
<dbReference type="EMBL" id="JAHMHQ010000038">
    <property type="protein sequence ID" value="KAK1622218.1"/>
    <property type="molecule type" value="Genomic_DNA"/>
</dbReference>
<reference evidence="1" key="1">
    <citation type="submission" date="2021-06" db="EMBL/GenBank/DDBJ databases">
        <title>Comparative genomics, transcriptomics and evolutionary studies reveal genomic signatures of adaptation to plant cell wall in hemibiotrophic fungi.</title>
        <authorList>
            <consortium name="DOE Joint Genome Institute"/>
            <person name="Baroncelli R."/>
            <person name="Diaz J.F."/>
            <person name="Benocci T."/>
            <person name="Peng M."/>
            <person name="Battaglia E."/>
            <person name="Haridas S."/>
            <person name="Andreopoulos W."/>
            <person name="Labutti K."/>
            <person name="Pangilinan J."/>
            <person name="Floch G.L."/>
            <person name="Makela M.R."/>
            <person name="Henrissat B."/>
            <person name="Grigoriev I.V."/>
            <person name="Crouch J.A."/>
            <person name="De Vries R.P."/>
            <person name="Sukno S.A."/>
            <person name="Thon M.R."/>
        </authorList>
    </citation>
    <scope>NUCLEOTIDE SEQUENCE</scope>
    <source>
        <strain evidence="1">CBS 102054</strain>
    </source>
</reference>
<sequence>MSMQTATENESLFGSETYQWVLRLFSVGRGQLSQHSQPWVFYVLGTNPVSFNNEEKNKLNLRMRAKKYSHYPGVEIFSRSPGICGQILSSWQANVPRNNSSAPPHRVLSRREDGVLTKTIPISIMPSRSDGAELPNFTLFAHDKSHESCSLKMNRWTIEPHAKKEEVNALAIYQSLRLKPSNSQQ</sequence>
<protein>
    <submittedName>
        <fullName evidence="1">Uncharacterized protein</fullName>
    </submittedName>
</protein>
<proteinExistence type="predicted"/>
<organism evidence="1 2">
    <name type="scientific">Colletotrichum phormii</name>
    <dbReference type="NCBI Taxonomy" id="359342"/>
    <lineage>
        <taxon>Eukaryota</taxon>
        <taxon>Fungi</taxon>
        <taxon>Dikarya</taxon>
        <taxon>Ascomycota</taxon>
        <taxon>Pezizomycotina</taxon>
        <taxon>Sordariomycetes</taxon>
        <taxon>Hypocreomycetidae</taxon>
        <taxon>Glomerellales</taxon>
        <taxon>Glomerellaceae</taxon>
        <taxon>Colletotrichum</taxon>
        <taxon>Colletotrichum acutatum species complex</taxon>
    </lineage>
</organism>
<keyword evidence="2" id="KW-1185">Reference proteome</keyword>
<dbReference type="GeneID" id="85479641"/>
<evidence type="ECO:0000313" key="2">
    <source>
        <dbReference type="Proteomes" id="UP001243989"/>
    </source>
</evidence>
<accession>A0AAJ0EA03</accession>
<gene>
    <name evidence="1" type="ORF">BDP81DRAFT_476582</name>
</gene>
<dbReference type="Proteomes" id="UP001243989">
    <property type="component" value="Unassembled WGS sequence"/>
</dbReference>
<name>A0AAJ0EA03_9PEZI</name>
<comment type="caution">
    <text evidence="1">The sequence shown here is derived from an EMBL/GenBank/DDBJ whole genome shotgun (WGS) entry which is preliminary data.</text>
</comment>